<name>A0A5B9DFB8_9ARCH</name>
<dbReference type="KEGG" id="psyt:DSAG12_03816"/>
<feature type="transmembrane region" description="Helical" evidence="1">
    <location>
        <begin position="127"/>
        <end position="151"/>
    </location>
</feature>
<accession>A0A5B9DFB8</accession>
<keyword evidence="1" id="KW-0472">Membrane</keyword>
<feature type="transmembrane region" description="Helical" evidence="1">
    <location>
        <begin position="48"/>
        <end position="69"/>
    </location>
</feature>
<feature type="transmembrane region" description="Helical" evidence="1">
    <location>
        <begin position="190"/>
        <end position="211"/>
    </location>
</feature>
<proteinExistence type="predicted"/>
<organism evidence="2 3">
    <name type="scientific">Promethearchaeum syntrophicum</name>
    <dbReference type="NCBI Taxonomy" id="2594042"/>
    <lineage>
        <taxon>Archaea</taxon>
        <taxon>Promethearchaeati</taxon>
        <taxon>Promethearchaeota</taxon>
        <taxon>Promethearchaeia</taxon>
        <taxon>Promethearchaeales</taxon>
        <taxon>Promethearchaeaceae</taxon>
        <taxon>Promethearchaeum</taxon>
    </lineage>
</organism>
<evidence type="ECO:0000313" key="2">
    <source>
        <dbReference type="EMBL" id="QEE17978.1"/>
    </source>
</evidence>
<evidence type="ECO:0000313" key="3">
    <source>
        <dbReference type="Proteomes" id="UP000321408"/>
    </source>
</evidence>
<dbReference type="EMBL" id="CP042905">
    <property type="protein sequence ID" value="QEE17978.1"/>
    <property type="molecule type" value="Genomic_DNA"/>
</dbReference>
<dbReference type="GeneID" id="41331784"/>
<feature type="transmembrane region" description="Helical" evidence="1">
    <location>
        <begin position="163"/>
        <end position="184"/>
    </location>
</feature>
<evidence type="ECO:0000256" key="1">
    <source>
        <dbReference type="SAM" id="Phobius"/>
    </source>
</evidence>
<dbReference type="Proteomes" id="UP000321408">
    <property type="component" value="Chromosome"/>
</dbReference>
<gene>
    <name evidence="2" type="ORF">DSAG12_03816</name>
</gene>
<feature type="transmembrane region" description="Helical" evidence="1">
    <location>
        <begin position="81"/>
        <end position="107"/>
    </location>
</feature>
<dbReference type="AlphaFoldDB" id="A0A5B9DFB8"/>
<keyword evidence="1" id="KW-0812">Transmembrane</keyword>
<keyword evidence="1" id="KW-1133">Transmembrane helix</keyword>
<keyword evidence="3" id="KW-1185">Reference proteome</keyword>
<reference evidence="2 3" key="1">
    <citation type="journal article" date="2020" name="Nature">
        <title>Isolation of an archaeon at the prokaryote-eukaryote interface.</title>
        <authorList>
            <person name="Imachi H."/>
            <person name="Nobu M.K."/>
            <person name="Nakahara N."/>
            <person name="Morono Y."/>
            <person name="Ogawara M."/>
            <person name="Takaki Y."/>
            <person name="Takano Y."/>
            <person name="Uematsu K."/>
            <person name="Ikuta T."/>
            <person name="Ito M."/>
            <person name="Matsui Y."/>
            <person name="Miyazaki M."/>
            <person name="Murata K."/>
            <person name="Saito Y."/>
            <person name="Sakai S."/>
            <person name="Song C."/>
            <person name="Tasumi E."/>
            <person name="Yamanaka Y."/>
            <person name="Yamaguchi T."/>
            <person name="Kamagata Y."/>
            <person name="Tamaki H."/>
            <person name="Takai K."/>
        </authorList>
    </citation>
    <scope>NUCLEOTIDE SEQUENCE [LARGE SCALE GENOMIC DNA]</scope>
    <source>
        <strain evidence="2 3">MK-D1</strain>
    </source>
</reference>
<dbReference type="RefSeq" id="WP_147664854.1">
    <property type="nucleotide sequence ID" value="NZ_CP042905.2"/>
</dbReference>
<protein>
    <submittedName>
        <fullName evidence="2">Uncharacterized protein</fullName>
    </submittedName>
</protein>
<dbReference type="OrthoDB" id="137220at2157"/>
<reference evidence="2 3" key="2">
    <citation type="journal article" date="2024" name="Int. J. Syst. Evol. Microbiol.">
        <title>Promethearchaeum syntrophicum gen. nov., sp. nov., an anaerobic, obligately syntrophic archaeon, the first isolate of the lineage 'Asgard' archaea, and proposal of the new archaeal phylum Promethearchaeota phyl. nov. and kingdom Promethearchaeati regn. nov.</title>
        <authorList>
            <person name="Imachi H."/>
            <person name="Nobu M.K."/>
            <person name="Kato S."/>
            <person name="Takaki Y."/>
            <person name="Miyazaki M."/>
            <person name="Miyata M."/>
            <person name="Ogawara M."/>
            <person name="Saito Y."/>
            <person name="Sakai S."/>
            <person name="Tahara Y.O."/>
            <person name="Takano Y."/>
            <person name="Tasumi E."/>
            <person name="Uematsu K."/>
            <person name="Yoshimura T."/>
            <person name="Itoh T."/>
            <person name="Ohkuma M."/>
            <person name="Takai K."/>
        </authorList>
    </citation>
    <scope>NUCLEOTIDE SEQUENCE [LARGE SCALE GENOMIC DNA]</scope>
    <source>
        <strain evidence="2 3">MK-D1</strain>
    </source>
</reference>
<sequence length="216" mass="24289">MTEIIKTNNRIFGITSAWISFVLLMFYIPVTILGTISLKAPTDPISDPYFTIMEIIILLIVPFLLICMVNLHMYSKLEDKVYSLAALVFMILLALITSSVHFIILTVSRQIEDMGFSWAPLFFSFKWPSIVYALDILAWDLFFGLSMLFAAQVFKGDRLEHSLRTVMIISGIISLLGLIGVPLGNMTIRSIGIIGYTLVAAIAFFMMGIVFKRQSI</sequence>
<feature type="transmembrane region" description="Helical" evidence="1">
    <location>
        <begin position="12"/>
        <end position="36"/>
    </location>
</feature>